<feature type="compositionally biased region" description="Pro residues" evidence="1">
    <location>
        <begin position="37"/>
        <end position="47"/>
    </location>
</feature>
<comment type="caution">
    <text evidence="3">The sequence shown here is derived from an EMBL/GenBank/DDBJ whole genome shotgun (WGS) entry which is preliminary data.</text>
</comment>
<sequence>MRGSSHHLPVSAVAGSGTSGPVPAAGGDRARGYVGTPPLPARPPISAPTPGMGAPAPAPGRGQPLIGLAGLTFLLPLFFLLAFGAGGPVSSLKVLAPLTTFALPAIATIAFWWEDWPGSTLRAGWSGLTDTLVAVAAAVVLTLLGQAVVAGFDTSALFDPEPGPGHVETFPHTLPVAAGVFTAFLQLTLVCEGWPFRRLGRLTSGVAALATAWAVGAGAYLLLVHLDTPAQDGLRDPGGPVSSVVYGAWLTALGAWQLVFFMVLRGWPFTAVRRRAVRLPLSNVVVIACAWATYTLLRHALDMTARQVTAACSCGIAAILVVAMLFDRWPWTLLTPPPGRTGVVLTSIAVAGLMYWALYSYADTVDWGRLHPDDWVSYSVSALSMGVILHVAIWKRWPVALDSSPSPPGNGPSSRPTPDAHG</sequence>
<evidence type="ECO:0000256" key="1">
    <source>
        <dbReference type="SAM" id="MobiDB-lite"/>
    </source>
</evidence>
<reference evidence="4" key="1">
    <citation type="journal article" date="2019" name="Int. J. Syst. Evol. Microbiol.">
        <title>The Global Catalogue of Microorganisms (GCM) 10K type strain sequencing project: providing services to taxonomists for standard genome sequencing and annotation.</title>
        <authorList>
            <consortium name="The Broad Institute Genomics Platform"/>
            <consortium name="The Broad Institute Genome Sequencing Center for Infectious Disease"/>
            <person name="Wu L."/>
            <person name="Ma J."/>
        </authorList>
    </citation>
    <scope>NUCLEOTIDE SEQUENCE [LARGE SCALE GENOMIC DNA]</scope>
    <source>
        <strain evidence="4">CGMCC 4.7275</strain>
    </source>
</reference>
<keyword evidence="2" id="KW-0812">Transmembrane</keyword>
<feature type="transmembrane region" description="Helical" evidence="2">
    <location>
        <begin position="243"/>
        <end position="264"/>
    </location>
</feature>
<proteinExistence type="predicted"/>
<feature type="transmembrane region" description="Helical" evidence="2">
    <location>
        <begin position="202"/>
        <end position="223"/>
    </location>
</feature>
<feature type="transmembrane region" description="Helical" evidence="2">
    <location>
        <begin position="375"/>
        <end position="394"/>
    </location>
</feature>
<feature type="transmembrane region" description="Helical" evidence="2">
    <location>
        <begin position="338"/>
        <end position="359"/>
    </location>
</feature>
<feature type="transmembrane region" description="Helical" evidence="2">
    <location>
        <begin position="276"/>
        <end position="296"/>
    </location>
</feature>
<feature type="transmembrane region" description="Helical" evidence="2">
    <location>
        <begin position="65"/>
        <end position="88"/>
    </location>
</feature>
<keyword evidence="2" id="KW-1133">Transmembrane helix</keyword>
<dbReference type="Proteomes" id="UP000660265">
    <property type="component" value="Unassembled WGS sequence"/>
</dbReference>
<gene>
    <name evidence="3" type="ORF">GCM10011583_64430</name>
</gene>
<dbReference type="EMBL" id="BMMV01000028">
    <property type="protein sequence ID" value="GGK23588.1"/>
    <property type="molecule type" value="Genomic_DNA"/>
</dbReference>
<protein>
    <recommendedName>
        <fullName evidence="5">Integral membrane protein</fullName>
    </recommendedName>
</protein>
<feature type="transmembrane region" description="Helical" evidence="2">
    <location>
        <begin position="125"/>
        <end position="152"/>
    </location>
</feature>
<keyword evidence="2" id="KW-0472">Membrane</keyword>
<feature type="transmembrane region" description="Helical" evidence="2">
    <location>
        <begin position="308"/>
        <end position="326"/>
    </location>
</feature>
<feature type="compositionally biased region" description="Low complexity" evidence="1">
    <location>
        <begin position="48"/>
        <end position="57"/>
    </location>
</feature>
<accession>A0ABQ2ESH2</accession>
<evidence type="ECO:0000313" key="4">
    <source>
        <dbReference type="Proteomes" id="UP000660265"/>
    </source>
</evidence>
<feature type="transmembrane region" description="Helical" evidence="2">
    <location>
        <begin position="94"/>
        <end position="113"/>
    </location>
</feature>
<evidence type="ECO:0000313" key="3">
    <source>
        <dbReference type="EMBL" id="GGK23588.1"/>
    </source>
</evidence>
<evidence type="ECO:0008006" key="5">
    <source>
        <dbReference type="Google" id="ProtNLM"/>
    </source>
</evidence>
<keyword evidence="4" id="KW-1185">Reference proteome</keyword>
<organism evidence="3 4">
    <name type="scientific">Streptomyces camponoticapitis</name>
    <dbReference type="NCBI Taxonomy" id="1616125"/>
    <lineage>
        <taxon>Bacteria</taxon>
        <taxon>Bacillati</taxon>
        <taxon>Actinomycetota</taxon>
        <taxon>Actinomycetes</taxon>
        <taxon>Kitasatosporales</taxon>
        <taxon>Streptomycetaceae</taxon>
        <taxon>Streptomyces</taxon>
    </lineage>
</organism>
<evidence type="ECO:0000256" key="2">
    <source>
        <dbReference type="SAM" id="Phobius"/>
    </source>
</evidence>
<name>A0ABQ2ESH2_9ACTN</name>
<feature type="region of interest" description="Disordered" evidence="1">
    <location>
        <begin position="1"/>
        <end position="57"/>
    </location>
</feature>